<keyword evidence="2" id="KW-1185">Reference proteome</keyword>
<proteinExistence type="predicted"/>
<dbReference type="EMBL" id="NMUH01003675">
    <property type="protein sequence ID" value="MQM06625.1"/>
    <property type="molecule type" value="Genomic_DNA"/>
</dbReference>
<evidence type="ECO:0000313" key="2">
    <source>
        <dbReference type="Proteomes" id="UP000652761"/>
    </source>
</evidence>
<dbReference type="AlphaFoldDB" id="A0A843WQ83"/>
<comment type="caution">
    <text evidence="1">The sequence shown here is derived from an EMBL/GenBank/DDBJ whole genome shotgun (WGS) entry which is preliminary data.</text>
</comment>
<protein>
    <submittedName>
        <fullName evidence="1">Uncharacterized protein</fullName>
    </submittedName>
</protein>
<dbReference type="Proteomes" id="UP000652761">
    <property type="component" value="Unassembled WGS sequence"/>
</dbReference>
<sequence>MVLRLGRMSRGVRRGVRSMPQHPRVIRYFLPHHLWIMACACKALSKQCKLRLILKRHCKLSCKHRLKLQLQFLRSMAMVSVHHGEV</sequence>
<gene>
    <name evidence="1" type="ORF">Taro_039452</name>
</gene>
<organism evidence="1 2">
    <name type="scientific">Colocasia esculenta</name>
    <name type="common">Wild taro</name>
    <name type="synonym">Arum esculentum</name>
    <dbReference type="NCBI Taxonomy" id="4460"/>
    <lineage>
        <taxon>Eukaryota</taxon>
        <taxon>Viridiplantae</taxon>
        <taxon>Streptophyta</taxon>
        <taxon>Embryophyta</taxon>
        <taxon>Tracheophyta</taxon>
        <taxon>Spermatophyta</taxon>
        <taxon>Magnoliopsida</taxon>
        <taxon>Liliopsida</taxon>
        <taxon>Araceae</taxon>
        <taxon>Aroideae</taxon>
        <taxon>Colocasieae</taxon>
        <taxon>Colocasia</taxon>
    </lineage>
</organism>
<name>A0A843WQ83_COLES</name>
<accession>A0A843WQ83</accession>
<reference evidence="1" key="1">
    <citation type="submission" date="2017-07" db="EMBL/GenBank/DDBJ databases">
        <title>Taro Niue Genome Assembly and Annotation.</title>
        <authorList>
            <person name="Atibalentja N."/>
            <person name="Keating K."/>
            <person name="Fields C.J."/>
        </authorList>
    </citation>
    <scope>NUCLEOTIDE SEQUENCE</scope>
    <source>
        <strain evidence="1">Niue_2</strain>
        <tissue evidence="1">Leaf</tissue>
    </source>
</reference>
<evidence type="ECO:0000313" key="1">
    <source>
        <dbReference type="EMBL" id="MQM06625.1"/>
    </source>
</evidence>